<name>K9Z0S6_DACS8</name>
<dbReference type="GO" id="GO:0019898">
    <property type="term" value="C:extrinsic component of membrane"/>
    <property type="evidence" value="ECO:0007669"/>
    <property type="project" value="InterPro"/>
</dbReference>
<dbReference type="KEGG" id="dsl:Dacsa_3495"/>
<evidence type="ECO:0000256" key="1">
    <source>
        <dbReference type="SAM" id="SignalP"/>
    </source>
</evidence>
<dbReference type="AlphaFoldDB" id="K9Z0S6"/>
<dbReference type="PROSITE" id="PS51257">
    <property type="entry name" value="PROKAR_LIPOPROTEIN"/>
    <property type="match status" value="1"/>
</dbReference>
<dbReference type="OrthoDB" id="540197at2"/>
<dbReference type="STRING" id="13035.Dacsa_3495"/>
<dbReference type="GO" id="GO:0015979">
    <property type="term" value="P:photosynthesis"/>
    <property type="evidence" value="ECO:0007669"/>
    <property type="project" value="InterPro"/>
</dbReference>
<gene>
    <name evidence="3" type="ORF">Dacsa_3495</name>
</gene>
<accession>K9Z0S6</accession>
<reference evidence="3" key="1">
    <citation type="submission" date="2012-04" db="EMBL/GenBank/DDBJ databases">
        <title>Finished genome of Dactylococcopsis salina PCC 8305.</title>
        <authorList>
            <consortium name="US DOE Joint Genome Institute"/>
            <person name="Gugger M."/>
            <person name="Coursin T."/>
            <person name="Rippka R."/>
            <person name="Tandeau De Marsac N."/>
            <person name="Huntemann M."/>
            <person name="Wei C.-L."/>
            <person name="Han J."/>
            <person name="Detter J.C."/>
            <person name="Han C."/>
            <person name="Tapia R."/>
            <person name="Daligault H."/>
            <person name="Chen A."/>
            <person name="Krypides N."/>
            <person name="Mavromatis K."/>
            <person name="Markowitz V."/>
            <person name="Szeto E."/>
            <person name="Ivanova N."/>
            <person name="Ovchinnikova G."/>
            <person name="Pagani I."/>
            <person name="Pati A."/>
            <person name="Goodwin L."/>
            <person name="Peters L."/>
            <person name="Pitluck S."/>
            <person name="Woyke T."/>
            <person name="Kerfeld C."/>
        </authorList>
    </citation>
    <scope>NUCLEOTIDE SEQUENCE [LARGE SCALE GENOMIC DNA]</scope>
    <source>
        <strain evidence="3">PCC 8305</strain>
    </source>
</reference>
<dbReference type="EMBL" id="CP003944">
    <property type="protein sequence ID" value="AFZ51983.1"/>
    <property type="molecule type" value="Genomic_DNA"/>
</dbReference>
<keyword evidence="4" id="KW-1185">Reference proteome</keyword>
<dbReference type="eggNOG" id="ENOG502ZCA9">
    <property type="taxonomic scope" value="Bacteria"/>
</dbReference>
<evidence type="ECO:0000313" key="4">
    <source>
        <dbReference type="Proteomes" id="UP000010482"/>
    </source>
</evidence>
<organism evidence="3 4">
    <name type="scientific">Dactylococcopsis salina (strain PCC 8305)</name>
    <name type="common">Myxobactron salinum</name>
    <dbReference type="NCBI Taxonomy" id="13035"/>
    <lineage>
        <taxon>Bacteria</taxon>
        <taxon>Bacillati</taxon>
        <taxon>Cyanobacteriota</taxon>
        <taxon>Cyanophyceae</taxon>
        <taxon>Nodosilineales</taxon>
        <taxon>Cymatolegaceae</taxon>
        <taxon>Dactylococcopsis</taxon>
    </lineage>
</organism>
<dbReference type="Proteomes" id="UP000010482">
    <property type="component" value="Chromosome"/>
</dbReference>
<dbReference type="GO" id="GO:0005509">
    <property type="term" value="F:calcium ion binding"/>
    <property type="evidence" value="ECO:0007669"/>
    <property type="project" value="InterPro"/>
</dbReference>
<dbReference type="InterPro" id="IPR016123">
    <property type="entry name" value="Mog1/PsbP_a/b/a-sand"/>
</dbReference>
<feature type="signal peptide" evidence="1">
    <location>
        <begin position="1"/>
        <end position="19"/>
    </location>
</feature>
<dbReference type="GO" id="GO:0009654">
    <property type="term" value="C:photosystem II oxygen evolving complex"/>
    <property type="evidence" value="ECO:0007669"/>
    <property type="project" value="InterPro"/>
</dbReference>
<sequence>MFRATFALIFLVLNLTLFGCSTPTSGLQAYTNGTEGYKFLYPNGWQEVKVDNNTAGVDVVFRDLVEQTENISVVINQVGEDRQLTDLGTPSEVGQRLKNTIAPPNSDRQGELIRADELEKKGQTYYLLEYQVTFPDNRKRHNMASVAVSRGKLYTFSISTPQRRWEGLSDRFNTIADSFEVS</sequence>
<evidence type="ECO:0000313" key="3">
    <source>
        <dbReference type="EMBL" id="AFZ51983.1"/>
    </source>
</evidence>
<dbReference type="PANTHER" id="PTHR31407:SF16">
    <property type="entry name" value="PSBP DOMAIN-CONTAINING PROTEIN 7, CHLOROPLASTIC"/>
    <property type="match status" value="1"/>
</dbReference>
<protein>
    <submittedName>
        <fullName evidence="3">PsbP</fullName>
    </submittedName>
</protein>
<feature type="chain" id="PRO_5003938576" evidence="1">
    <location>
        <begin position="20"/>
        <end position="182"/>
    </location>
</feature>
<dbReference type="Gene3D" id="3.40.1000.10">
    <property type="entry name" value="Mog1/PsbP, alpha/beta/alpha sandwich"/>
    <property type="match status" value="1"/>
</dbReference>
<dbReference type="Pfam" id="PF01789">
    <property type="entry name" value="PsbP"/>
    <property type="match status" value="1"/>
</dbReference>
<dbReference type="PANTHER" id="PTHR31407">
    <property type="match status" value="1"/>
</dbReference>
<evidence type="ECO:0000259" key="2">
    <source>
        <dbReference type="Pfam" id="PF01789"/>
    </source>
</evidence>
<dbReference type="RefSeq" id="WP_015230957.1">
    <property type="nucleotide sequence ID" value="NC_019780.1"/>
</dbReference>
<keyword evidence="1" id="KW-0732">Signal</keyword>
<dbReference type="HOGENOM" id="CLU_039569_2_0_3"/>
<dbReference type="SUPFAM" id="SSF55724">
    <property type="entry name" value="Mog1p/PsbP-like"/>
    <property type="match status" value="1"/>
</dbReference>
<dbReference type="PATRIC" id="fig|13035.3.peg.3960"/>
<dbReference type="InterPro" id="IPR002683">
    <property type="entry name" value="PsbP_C"/>
</dbReference>
<feature type="domain" description="PsbP C-terminal" evidence="2">
    <location>
        <begin position="25"/>
        <end position="181"/>
    </location>
</feature>
<dbReference type="NCBIfam" id="NF040946">
    <property type="entry name" value="PSII_PsbP"/>
    <property type="match status" value="1"/>
</dbReference>
<proteinExistence type="predicted"/>